<dbReference type="RefSeq" id="WP_247408196.1">
    <property type="nucleotide sequence ID" value="NZ_JAKNRV010000524.1"/>
</dbReference>
<protein>
    <submittedName>
        <fullName evidence="2">Plasmid recombination protein</fullName>
    </submittedName>
</protein>
<gene>
    <name evidence="2" type="ORF">L9Z73_28740</name>
</gene>
<organism evidence="2 3">
    <name type="scientific">Pseudomonas emilianonis</name>
    <dbReference type="NCBI Taxonomy" id="2915812"/>
    <lineage>
        <taxon>Bacteria</taxon>
        <taxon>Pseudomonadati</taxon>
        <taxon>Pseudomonadota</taxon>
        <taxon>Gammaproteobacteria</taxon>
        <taxon>Pseudomonadales</taxon>
        <taxon>Pseudomonadaceae</taxon>
        <taxon>Pseudomonas</taxon>
    </lineage>
</organism>
<feature type="non-terminal residue" evidence="2">
    <location>
        <position position="241"/>
    </location>
</feature>
<dbReference type="Gene3D" id="3.30.930.30">
    <property type="match status" value="1"/>
</dbReference>
<reference evidence="2 3" key="1">
    <citation type="submission" date="2022-02" db="EMBL/GenBank/DDBJ databases">
        <title>Comparative genomics of the first Antarctic Pseudomonas spp. capable of biotransforming 2,4,6-Trinitrotoluene.</title>
        <authorList>
            <person name="Cabrera M.A."/>
            <person name="Marquez S.L."/>
            <person name="Perez-Donoso J.M."/>
        </authorList>
    </citation>
    <scope>NUCLEOTIDE SEQUENCE [LARGE SCALE GENOMIC DNA]</scope>
    <source>
        <strain evidence="2 3">TNT11</strain>
    </source>
</reference>
<dbReference type="CDD" id="cd17242">
    <property type="entry name" value="MobM_relaxase"/>
    <property type="match status" value="1"/>
</dbReference>
<feature type="region of interest" description="Disordered" evidence="1">
    <location>
        <begin position="190"/>
        <end position="209"/>
    </location>
</feature>
<dbReference type="InterPro" id="IPR001668">
    <property type="entry name" value="Mob_Pre"/>
</dbReference>
<dbReference type="Proteomes" id="UP001317085">
    <property type="component" value="Unassembled WGS sequence"/>
</dbReference>
<name>A0ABT0EQY9_9PSED</name>
<evidence type="ECO:0000256" key="1">
    <source>
        <dbReference type="SAM" id="MobiDB-lite"/>
    </source>
</evidence>
<evidence type="ECO:0000313" key="2">
    <source>
        <dbReference type="EMBL" id="MCK1788163.1"/>
    </source>
</evidence>
<sequence>MSYAILRAKKLKSMGAIGGSLSHTFRTRDTPNADPQRAELNEFGDGDSPESIKAALEARLPEKRRSDAVLCVEYFIGASPEHFAQGDDGSAYFADAVEWLKARHGPENVVATAIHRDETSPHLVAYVVPLDDQGKLNAKAFLGGKAKLSAMQTDFAHEVGRKHGLKRGMEGSRATHTTIREYYGRVGQAQDRTPNVDVPEPSMGDRVNPKAYGNRVAEAVIQHMAPELRALRAKAVEAEGA</sequence>
<dbReference type="Pfam" id="PF01076">
    <property type="entry name" value="Mob_Pre"/>
    <property type="match status" value="1"/>
</dbReference>
<evidence type="ECO:0000313" key="3">
    <source>
        <dbReference type="Proteomes" id="UP001317085"/>
    </source>
</evidence>
<accession>A0ABT0EQY9</accession>
<dbReference type="EMBL" id="JAKNRV010000524">
    <property type="protein sequence ID" value="MCK1788163.1"/>
    <property type="molecule type" value="Genomic_DNA"/>
</dbReference>
<proteinExistence type="predicted"/>
<comment type="caution">
    <text evidence="2">The sequence shown here is derived from an EMBL/GenBank/DDBJ whole genome shotgun (WGS) entry which is preliminary data.</text>
</comment>
<dbReference type="NCBIfam" id="NF041497">
    <property type="entry name" value="MobV"/>
    <property type="match status" value="1"/>
</dbReference>
<keyword evidence="3" id="KW-1185">Reference proteome</keyword>